<feature type="transmembrane region" description="Helical" evidence="1">
    <location>
        <begin position="89"/>
        <end position="109"/>
    </location>
</feature>
<dbReference type="InterPro" id="IPR007038">
    <property type="entry name" value="HupE_UreJ"/>
</dbReference>
<dbReference type="STRING" id="680026.AB733_05105"/>
<keyword evidence="1" id="KW-0472">Membrane</keyword>
<keyword evidence="1" id="KW-0812">Transmembrane</keyword>
<comment type="caution">
    <text evidence="3">The sequence shown here is derived from an EMBL/GenBank/DDBJ whole genome shotgun (WGS) entry which is preliminary data.</text>
</comment>
<feature type="transmembrane region" description="Helical" evidence="1">
    <location>
        <begin position="66"/>
        <end position="83"/>
    </location>
</feature>
<dbReference type="AlphaFoldDB" id="A0A0J8VDC5"/>
<sequence>MKKTHLGCISAALLIASPLASAHVGVHGLHNSFMEGFVHPFFGLDHLVMLLAMGFVARQANSVKKGYVLMVSVLGFMFAGVLLGELSGAITGMETLILGSVFVVAATMWKMRNKETNVVNTVLLSLSVTLVLFHGWAHGAELGGAVLMEFAPGMLLASTIIVSLGYQLARFIPSRFMAPVVAASGACIALLG</sequence>
<evidence type="ECO:0000256" key="1">
    <source>
        <dbReference type="SAM" id="Phobius"/>
    </source>
</evidence>
<dbReference type="Proteomes" id="UP000240481">
    <property type="component" value="Unassembled WGS sequence"/>
</dbReference>
<feature type="signal peptide" evidence="2">
    <location>
        <begin position="1"/>
        <end position="22"/>
    </location>
</feature>
<evidence type="ECO:0000256" key="2">
    <source>
        <dbReference type="SAM" id="SignalP"/>
    </source>
</evidence>
<protein>
    <submittedName>
        <fullName evidence="3">Urease accessory protein UreJ</fullName>
    </submittedName>
</protein>
<dbReference type="RefSeq" id="WP_048897793.1">
    <property type="nucleotide sequence ID" value="NZ_AP024853.1"/>
</dbReference>
<gene>
    <name evidence="3" type="ORF">C9I94_09260</name>
</gene>
<dbReference type="Pfam" id="PF04955">
    <property type="entry name" value="HupE_UreJ"/>
    <property type="match status" value="1"/>
</dbReference>
<evidence type="ECO:0000313" key="4">
    <source>
        <dbReference type="Proteomes" id="UP000240481"/>
    </source>
</evidence>
<reference evidence="3 4" key="1">
    <citation type="submission" date="2018-01" db="EMBL/GenBank/DDBJ databases">
        <title>Whole genome sequencing of Histamine producing bacteria.</title>
        <authorList>
            <person name="Butler K."/>
        </authorList>
    </citation>
    <scope>NUCLEOTIDE SEQUENCE [LARGE SCALE GENOMIC DNA]</scope>
    <source>
        <strain evidence="3 4">DSM 24669</strain>
    </source>
</reference>
<keyword evidence="1" id="KW-1133">Transmembrane helix</keyword>
<dbReference type="OrthoDB" id="9808192at2"/>
<keyword evidence="4" id="KW-1185">Reference proteome</keyword>
<evidence type="ECO:0000313" key="3">
    <source>
        <dbReference type="EMBL" id="PSW24988.1"/>
    </source>
</evidence>
<proteinExistence type="predicted"/>
<keyword evidence="2" id="KW-0732">Signal</keyword>
<feature type="chain" id="PRO_5030009127" evidence="2">
    <location>
        <begin position="23"/>
        <end position="192"/>
    </location>
</feature>
<organism evidence="3 4">
    <name type="scientific">Photobacterium swingsii</name>
    <dbReference type="NCBI Taxonomy" id="680026"/>
    <lineage>
        <taxon>Bacteria</taxon>
        <taxon>Pseudomonadati</taxon>
        <taxon>Pseudomonadota</taxon>
        <taxon>Gammaproteobacteria</taxon>
        <taxon>Vibrionales</taxon>
        <taxon>Vibrionaceae</taxon>
        <taxon>Photobacterium</taxon>
    </lineage>
</organism>
<accession>A0A0J8VDC5</accession>
<feature type="transmembrane region" description="Helical" evidence="1">
    <location>
        <begin position="121"/>
        <end position="138"/>
    </location>
</feature>
<feature type="transmembrane region" description="Helical" evidence="1">
    <location>
        <begin position="150"/>
        <end position="169"/>
    </location>
</feature>
<dbReference type="PIRSF" id="PIRSF016919">
    <property type="entry name" value="HupE_UreJ"/>
    <property type="match status" value="1"/>
</dbReference>
<feature type="transmembrane region" description="Helical" evidence="1">
    <location>
        <begin position="38"/>
        <end position="57"/>
    </location>
</feature>
<dbReference type="EMBL" id="PYLZ01000004">
    <property type="protein sequence ID" value="PSW24988.1"/>
    <property type="molecule type" value="Genomic_DNA"/>
</dbReference>
<name>A0A0J8VDC5_9GAMM</name>